<dbReference type="CDD" id="cd00838">
    <property type="entry name" value="MPP_superfamily"/>
    <property type="match status" value="1"/>
</dbReference>
<dbReference type="Proteomes" id="UP001355653">
    <property type="component" value="Unassembled WGS sequence"/>
</dbReference>
<protein>
    <submittedName>
        <fullName evidence="2">Metallophosphoesterase</fullName>
    </submittedName>
</protein>
<sequence length="240" mass="28702">MYVTGDLQGYIDIGKLNSKRFSINRELSKDDFVIIAGDFGLVWDNKNDEIYWRKWLARKNFSTLFIDGNHENFQLLNTYPVERWNGGKVHRINESIIHLMRGQIFTIKGYKIFTFGGAQSHDKEYRKENVNWWPEEMPSLEEYNEGIKNLERHNWEVDFVITHMCPTSTLHALNESKHSGIHEDQLSDYFEQIQERLSYKKWYFGHFHRDMELPNKQKLIYKTIELLSTEHSHKNIKGEQ</sequence>
<evidence type="ECO:0000313" key="3">
    <source>
        <dbReference type="Proteomes" id="UP001355653"/>
    </source>
</evidence>
<dbReference type="EMBL" id="JAROBY010000026">
    <property type="protein sequence ID" value="MEB4795416.1"/>
    <property type="molecule type" value="Genomic_DNA"/>
</dbReference>
<keyword evidence="3" id="KW-1185">Reference proteome</keyword>
<dbReference type="SUPFAM" id="SSF56300">
    <property type="entry name" value="Metallo-dependent phosphatases"/>
    <property type="match status" value="1"/>
</dbReference>
<reference evidence="2 3" key="1">
    <citation type="submission" date="2023-03" db="EMBL/GenBank/DDBJ databases">
        <title>Bacillus Genome Sequencing.</title>
        <authorList>
            <person name="Dunlap C."/>
        </authorList>
    </citation>
    <scope>NUCLEOTIDE SEQUENCE [LARGE SCALE GENOMIC DNA]</scope>
    <source>
        <strain evidence="2 3">NRS-1351</strain>
    </source>
</reference>
<feature type="domain" description="Calcineurin-like phosphoesterase" evidence="1">
    <location>
        <begin position="3"/>
        <end position="209"/>
    </location>
</feature>
<name>A0ABU6DCC9_9BACL</name>
<dbReference type="InterPro" id="IPR004843">
    <property type="entry name" value="Calcineurin-like_PHP"/>
</dbReference>
<organism evidence="2 3">
    <name type="scientific">Paenibacillus chondroitinus</name>
    <dbReference type="NCBI Taxonomy" id="59842"/>
    <lineage>
        <taxon>Bacteria</taxon>
        <taxon>Bacillati</taxon>
        <taxon>Bacillota</taxon>
        <taxon>Bacilli</taxon>
        <taxon>Bacillales</taxon>
        <taxon>Paenibacillaceae</taxon>
        <taxon>Paenibacillus</taxon>
    </lineage>
</organism>
<accession>A0ABU6DCC9</accession>
<proteinExistence type="predicted"/>
<dbReference type="Gene3D" id="3.60.21.10">
    <property type="match status" value="1"/>
</dbReference>
<evidence type="ECO:0000313" key="2">
    <source>
        <dbReference type="EMBL" id="MEB4795416.1"/>
    </source>
</evidence>
<dbReference type="Pfam" id="PF00149">
    <property type="entry name" value="Metallophos"/>
    <property type="match status" value="1"/>
</dbReference>
<dbReference type="RefSeq" id="WP_127452751.1">
    <property type="nucleotide sequence ID" value="NZ_JAROBY010000026.1"/>
</dbReference>
<comment type="caution">
    <text evidence="2">The sequence shown here is derived from an EMBL/GenBank/DDBJ whole genome shotgun (WGS) entry which is preliminary data.</text>
</comment>
<gene>
    <name evidence="2" type="ORF">P5G65_16050</name>
</gene>
<evidence type="ECO:0000259" key="1">
    <source>
        <dbReference type="Pfam" id="PF00149"/>
    </source>
</evidence>
<dbReference type="InterPro" id="IPR029052">
    <property type="entry name" value="Metallo-depent_PP-like"/>
</dbReference>